<dbReference type="Gene3D" id="3.60.10.10">
    <property type="entry name" value="Endonuclease/exonuclease/phosphatase"/>
    <property type="match status" value="1"/>
</dbReference>
<dbReference type="PANTHER" id="PTHR14859:SF15">
    <property type="entry name" value="ENDONUCLEASE_EXONUCLEASE_PHOSPHATASE DOMAIN-CONTAINING PROTEIN"/>
    <property type="match status" value="1"/>
</dbReference>
<comment type="caution">
    <text evidence="2">The sequence shown here is derived from an EMBL/GenBank/DDBJ whole genome shotgun (WGS) entry which is preliminary data.</text>
</comment>
<dbReference type="InterPro" id="IPR005135">
    <property type="entry name" value="Endo/exonuclease/phosphatase"/>
</dbReference>
<dbReference type="PANTHER" id="PTHR14859">
    <property type="entry name" value="CALCOFLUOR WHITE HYPERSENSITIVE PROTEIN PRECURSOR"/>
    <property type="match status" value="1"/>
</dbReference>
<keyword evidence="2" id="KW-0540">Nuclease</keyword>
<proteinExistence type="predicted"/>
<dbReference type="GO" id="GO:0004519">
    <property type="term" value="F:endonuclease activity"/>
    <property type="evidence" value="ECO:0007669"/>
    <property type="project" value="UniProtKB-KW"/>
</dbReference>
<reference evidence="3" key="1">
    <citation type="journal article" date="2019" name="Int. J. Syst. Evol. Microbiol.">
        <title>The Global Catalogue of Microorganisms (GCM) 10K type strain sequencing project: providing services to taxonomists for standard genome sequencing and annotation.</title>
        <authorList>
            <consortium name="The Broad Institute Genomics Platform"/>
            <consortium name="The Broad Institute Genome Sequencing Center for Infectious Disease"/>
            <person name="Wu L."/>
            <person name="Ma J."/>
        </authorList>
    </citation>
    <scope>NUCLEOTIDE SEQUENCE [LARGE SCALE GENOMIC DNA]</scope>
    <source>
        <strain evidence="3">KCTC 23701</strain>
    </source>
</reference>
<dbReference type="InterPro" id="IPR036691">
    <property type="entry name" value="Endo/exonu/phosph_ase_sf"/>
</dbReference>
<dbReference type="Pfam" id="PF03372">
    <property type="entry name" value="Exo_endo_phos"/>
    <property type="match status" value="1"/>
</dbReference>
<dbReference type="RefSeq" id="WP_189462488.1">
    <property type="nucleotide sequence ID" value="NZ_BMYO01000017.1"/>
</dbReference>
<dbReference type="EMBL" id="BMYO01000017">
    <property type="protein sequence ID" value="GHD70031.1"/>
    <property type="molecule type" value="Genomic_DNA"/>
</dbReference>
<accession>A0ABQ3H5T3</accession>
<evidence type="ECO:0000313" key="2">
    <source>
        <dbReference type="EMBL" id="GHD70031.1"/>
    </source>
</evidence>
<sequence length="250" mass="28324">MNKLKIASYNIHKGLSVFNRRLVVHEVRHALKKLSPDLVFLQEVQGEHRSHAHRFDTWPGEAQHLYLAGEGLTAAYGRNANYQHGHHGNAVLSRFPIRNSYNHDLTLHRFEQRGLLHCQLDLPGWNQPLHALCVHLNLLGHDRRKQLAMLVDFIGKRIPKGAPLVLAGDFNDWRRESTRLLGHELGVVEAFEALHGDSARSFPARMPLLSLDRVYVRGFQIEAADVLSGAPWSALSDHAPLYTVLHRGQV</sequence>
<dbReference type="Proteomes" id="UP000604737">
    <property type="component" value="Unassembled WGS sequence"/>
</dbReference>
<dbReference type="InterPro" id="IPR051916">
    <property type="entry name" value="GPI-anchor_lipid_remodeler"/>
</dbReference>
<evidence type="ECO:0000313" key="3">
    <source>
        <dbReference type="Proteomes" id="UP000604737"/>
    </source>
</evidence>
<name>A0ABQ3H5T3_9NEIS</name>
<dbReference type="SUPFAM" id="SSF56219">
    <property type="entry name" value="DNase I-like"/>
    <property type="match status" value="1"/>
</dbReference>
<keyword evidence="2" id="KW-0255">Endonuclease</keyword>
<gene>
    <name evidence="2" type="ORF">GCM10007350_37470</name>
</gene>
<feature type="domain" description="Endonuclease/exonuclease/phosphatase" evidence="1">
    <location>
        <begin position="7"/>
        <end position="238"/>
    </location>
</feature>
<organism evidence="2 3">
    <name type="scientific">Jeongeupia chitinilytica</name>
    <dbReference type="NCBI Taxonomy" id="1041641"/>
    <lineage>
        <taxon>Bacteria</taxon>
        <taxon>Pseudomonadati</taxon>
        <taxon>Pseudomonadota</taxon>
        <taxon>Betaproteobacteria</taxon>
        <taxon>Neisseriales</taxon>
        <taxon>Chitinibacteraceae</taxon>
        <taxon>Jeongeupia</taxon>
    </lineage>
</organism>
<protein>
    <submittedName>
        <fullName evidence="2">Endonuclease/exonuclease/phosphatase</fullName>
    </submittedName>
</protein>
<keyword evidence="2" id="KW-0378">Hydrolase</keyword>
<keyword evidence="3" id="KW-1185">Reference proteome</keyword>
<evidence type="ECO:0000259" key="1">
    <source>
        <dbReference type="Pfam" id="PF03372"/>
    </source>
</evidence>